<reference evidence="3 4" key="1">
    <citation type="submission" date="2024-04" db="EMBL/GenBank/DDBJ databases">
        <authorList>
            <person name="Rising A."/>
            <person name="Reimegard J."/>
            <person name="Sonavane S."/>
            <person name="Akerstrom W."/>
            <person name="Nylinder S."/>
            <person name="Hedman E."/>
            <person name="Kallberg Y."/>
        </authorList>
    </citation>
    <scope>NUCLEOTIDE SEQUENCE [LARGE SCALE GENOMIC DNA]</scope>
</reference>
<dbReference type="Gene3D" id="3.20.20.140">
    <property type="entry name" value="Metal-dependent hydrolases"/>
    <property type="match status" value="1"/>
</dbReference>
<keyword evidence="2" id="KW-0378">Hydrolase</keyword>
<dbReference type="InterPro" id="IPR001130">
    <property type="entry name" value="TatD-like"/>
</dbReference>
<sequence length="432" mass="48763">MKTFDGSSRIFGKDPESWKKDSGLSFANLVEIDNGHSTVSNLNANSNSSNALTWIEQECLSSIQETSSWCTDNENDAWLKQNRLRALHQLLSTSHAGCSSSSISSCNADSNEILQVKNNDSQAKILNCCEGSHDEAEIKGSRLAKLPSYNVSSLMVLKSETGFYDAHCHIDFLLRNERFTGTYADYIAKHKDSYPKSYKGCITVFCKPHSFAEKNVWGKILVQDNVWGAFGCHPKSANFYNDRIERDLERALCHGKVRALGEIGLDYSERSECPTKKQHDVFRRQLKIAQRRKFHVVIHCRDADDDAIKIMHEILPKDTIFHLHCFTGNWKTAQKWIKAFPNVYIGITNLVTFSSAVETHGVARYIPLNRLLLETDAPYFVPTKVRSSSRARFSHPGMAIHVAAQIAAIKNIRIEEVLRSTCVNTQVVYNIP</sequence>
<dbReference type="SUPFAM" id="SSF51556">
    <property type="entry name" value="Metallo-dependent hydrolases"/>
    <property type="match status" value="1"/>
</dbReference>
<evidence type="ECO:0000313" key="4">
    <source>
        <dbReference type="Proteomes" id="UP001497382"/>
    </source>
</evidence>
<proteinExistence type="inferred from homology"/>
<dbReference type="PANTHER" id="PTHR46363">
    <property type="entry name" value="DEOXYRIBONUCLEASE TATDN2-RELATED"/>
    <property type="match status" value="1"/>
</dbReference>
<protein>
    <submittedName>
        <fullName evidence="3">Uncharacterized protein</fullName>
    </submittedName>
</protein>
<keyword evidence="4" id="KW-1185">Reference proteome</keyword>
<dbReference type="PROSITE" id="PS01091">
    <property type="entry name" value="TATD_3"/>
    <property type="match status" value="1"/>
</dbReference>
<dbReference type="Proteomes" id="UP001497382">
    <property type="component" value="Unassembled WGS sequence"/>
</dbReference>
<dbReference type="CDD" id="cd01310">
    <property type="entry name" value="TatD_DNAse"/>
    <property type="match status" value="1"/>
</dbReference>
<evidence type="ECO:0000256" key="1">
    <source>
        <dbReference type="ARBA" id="ARBA00009275"/>
    </source>
</evidence>
<name>A0AAV2AXN9_9ARAC</name>
<gene>
    <name evidence="3" type="ORF">LARSCL_LOCUS15196</name>
</gene>
<dbReference type="AlphaFoldDB" id="A0AAV2AXN9"/>
<comment type="caution">
    <text evidence="3">The sequence shown here is derived from an EMBL/GenBank/DDBJ whole genome shotgun (WGS) entry which is preliminary data.</text>
</comment>
<comment type="similarity">
    <text evidence="1">Belongs to the metallo-dependent hydrolases superfamily. TatD-type hydrolase family.</text>
</comment>
<dbReference type="InterPro" id="IPR018228">
    <property type="entry name" value="DNase_TatD-rel_CS"/>
</dbReference>
<dbReference type="GO" id="GO:0016788">
    <property type="term" value="F:hydrolase activity, acting on ester bonds"/>
    <property type="evidence" value="ECO:0007669"/>
    <property type="project" value="InterPro"/>
</dbReference>
<dbReference type="PROSITE" id="PS01137">
    <property type="entry name" value="TATD_1"/>
    <property type="match status" value="1"/>
</dbReference>
<dbReference type="PANTHER" id="PTHR46363:SF1">
    <property type="entry name" value="DEOXYRIBONUCLEASE TATDN2-RELATED"/>
    <property type="match status" value="1"/>
</dbReference>
<dbReference type="InterPro" id="IPR032466">
    <property type="entry name" value="Metal_Hydrolase"/>
</dbReference>
<organism evidence="3 4">
    <name type="scientific">Larinioides sclopetarius</name>
    <dbReference type="NCBI Taxonomy" id="280406"/>
    <lineage>
        <taxon>Eukaryota</taxon>
        <taxon>Metazoa</taxon>
        <taxon>Ecdysozoa</taxon>
        <taxon>Arthropoda</taxon>
        <taxon>Chelicerata</taxon>
        <taxon>Arachnida</taxon>
        <taxon>Araneae</taxon>
        <taxon>Araneomorphae</taxon>
        <taxon>Entelegynae</taxon>
        <taxon>Araneoidea</taxon>
        <taxon>Araneidae</taxon>
        <taxon>Larinioides</taxon>
    </lineage>
</organism>
<evidence type="ECO:0000313" key="3">
    <source>
        <dbReference type="EMBL" id="CAL1288195.1"/>
    </source>
</evidence>
<dbReference type="EMBL" id="CAXIEN010000227">
    <property type="protein sequence ID" value="CAL1288195.1"/>
    <property type="molecule type" value="Genomic_DNA"/>
</dbReference>
<accession>A0AAV2AXN9</accession>
<evidence type="ECO:0000256" key="2">
    <source>
        <dbReference type="ARBA" id="ARBA00022801"/>
    </source>
</evidence>
<dbReference type="Pfam" id="PF01026">
    <property type="entry name" value="TatD_DNase"/>
    <property type="match status" value="1"/>
</dbReference>